<dbReference type="AlphaFoldDB" id="A0A0C2Z5U4"/>
<dbReference type="PANTHER" id="PTHR10655">
    <property type="entry name" value="LYSOPHOSPHOLIPASE-RELATED"/>
    <property type="match status" value="1"/>
</dbReference>
<evidence type="ECO:0000256" key="8">
    <source>
        <dbReference type="ARBA" id="ARBA00022832"/>
    </source>
</evidence>
<keyword evidence="15" id="KW-1185">Reference proteome</keyword>
<comment type="similarity">
    <text evidence="2">Belongs to the AB hydrolase superfamily. AB hydrolase 2 family.</text>
</comment>
<dbReference type="OrthoDB" id="2418081at2759"/>
<comment type="catalytic activity">
    <reaction evidence="12">
        <text>S-hexadecanoyl-L-cysteinyl-[protein] + H2O = L-cysteinyl-[protein] + hexadecanoate + H(+)</text>
        <dbReference type="Rhea" id="RHEA:19233"/>
        <dbReference type="Rhea" id="RHEA-COMP:10131"/>
        <dbReference type="Rhea" id="RHEA-COMP:11032"/>
        <dbReference type="ChEBI" id="CHEBI:7896"/>
        <dbReference type="ChEBI" id="CHEBI:15377"/>
        <dbReference type="ChEBI" id="CHEBI:15378"/>
        <dbReference type="ChEBI" id="CHEBI:29950"/>
        <dbReference type="ChEBI" id="CHEBI:74151"/>
        <dbReference type="EC" id="3.1.2.22"/>
    </reaction>
</comment>
<protein>
    <recommendedName>
        <fullName evidence="4">Acyl-protein thioesterase 1</fullName>
        <ecNumber evidence="3">3.1.2.22</ecNumber>
    </recommendedName>
    <alternativeName>
        <fullName evidence="11">Palmitoyl-protein hydrolase</fullName>
    </alternativeName>
</protein>
<dbReference type="InterPro" id="IPR050565">
    <property type="entry name" value="LYPA1-2/EST-like"/>
</dbReference>
<accession>A0A0C2Z5U4</accession>
<gene>
    <name evidence="14" type="ORF">SCLCIDRAFT_1219415</name>
</gene>
<evidence type="ECO:0000256" key="5">
    <source>
        <dbReference type="ARBA" id="ARBA00022487"/>
    </source>
</evidence>
<keyword evidence="9" id="KW-0443">Lipid metabolism</keyword>
<dbReference type="InterPro" id="IPR003140">
    <property type="entry name" value="PLipase/COase/thioEstase"/>
</dbReference>
<evidence type="ECO:0000259" key="13">
    <source>
        <dbReference type="Pfam" id="PF02230"/>
    </source>
</evidence>
<comment type="function">
    <text evidence="10">Hydrolyzes fatty acids from S-acylated cysteine residues in proteins with a strong preference for palmitoylated G-alpha proteins over other acyl substrates. Mediates the deacylation of G-alpha proteins such as GPA1 in vivo, but has weak or no activity toward palmitoylated Ras proteins. Has weak lysophospholipase activity in vitro; however such activity may not exist in vivo.</text>
</comment>
<dbReference type="EC" id="3.1.2.22" evidence="3"/>
<dbReference type="SUPFAM" id="SSF53474">
    <property type="entry name" value="alpha/beta-Hydrolases"/>
    <property type="match status" value="1"/>
</dbReference>
<keyword evidence="8" id="KW-0276">Fatty acid metabolism</keyword>
<keyword evidence="5" id="KW-0719">Serine esterase</keyword>
<organism evidence="14 15">
    <name type="scientific">Scleroderma citrinum Foug A</name>
    <dbReference type="NCBI Taxonomy" id="1036808"/>
    <lineage>
        <taxon>Eukaryota</taxon>
        <taxon>Fungi</taxon>
        <taxon>Dikarya</taxon>
        <taxon>Basidiomycota</taxon>
        <taxon>Agaricomycotina</taxon>
        <taxon>Agaricomycetes</taxon>
        <taxon>Agaricomycetidae</taxon>
        <taxon>Boletales</taxon>
        <taxon>Sclerodermatineae</taxon>
        <taxon>Sclerodermataceae</taxon>
        <taxon>Scleroderma</taxon>
    </lineage>
</organism>
<dbReference type="GO" id="GO:0052689">
    <property type="term" value="F:carboxylic ester hydrolase activity"/>
    <property type="evidence" value="ECO:0007669"/>
    <property type="project" value="UniProtKB-KW"/>
</dbReference>
<proteinExistence type="inferred from homology"/>
<dbReference type="PANTHER" id="PTHR10655:SF17">
    <property type="entry name" value="LYSOPHOSPHOLIPASE-LIKE PROTEIN 1"/>
    <property type="match status" value="1"/>
</dbReference>
<sequence>MAQELKYLVVPPIAKHTATVIFVHGLGDTGHGWKPVADMLSRTMPHVKWILPHAPRQSVTANFGMIMPSWFDIKDFSFNSEEDERGMLTSVRMIEGIIRQEVDGGVDASRVVLGGFSQGGVTSLLGGLTSERKLGGVVVLSGWLPLRAKFKAMMSGHAKSLPIFWGHGTADPIVRFEFAKRSVEYLVGTCGLTRLDRDKIGSPGLTFVEYRGIEHSSCQEELNDLGEFLRRVVPESP</sequence>
<dbReference type="GO" id="GO:0006631">
    <property type="term" value="P:fatty acid metabolic process"/>
    <property type="evidence" value="ECO:0007669"/>
    <property type="project" value="UniProtKB-KW"/>
</dbReference>
<evidence type="ECO:0000256" key="7">
    <source>
        <dbReference type="ARBA" id="ARBA00022801"/>
    </source>
</evidence>
<dbReference type="FunCoup" id="A0A0C2Z5U4">
    <property type="interactions" value="371"/>
</dbReference>
<evidence type="ECO:0000313" key="15">
    <source>
        <dbReference type="Proteomes" id="UP000053989"/>
    </source>
</evidence>
<dbReference type="EMBL" id="KN822101">
    <property type="protein sequence ID" value="KIM57368.1"/>
    <property type="molecule type" value="Genomic_DNA"/>
</dbReference>
<dbReference type="InterPro" id="IPR029058">
    <property type="entry name" value="AB_hydrolase_fold"/>
</dbReference>
<dbReference type="InParanoid" id="A0A0C2Z5U4"/>
<keyword evidence="7" id="KW-0378">Hydrolase</keyword>
<evidence type="ECO:0000256" key="6">
    <source>
        <dbReference type="ARBA" id="ARBA00022490"/>
    </source>
</evidence>
<dbReference type="FunFam" id="3.40.50.1820:FF:000010">
    <property type="entry name" value="Acyl-protein thioesterase 2"/>
    <property type="match status" value="1"/>
</dbReference>
<name>A0A0C2Z5U4_9AGAM</name>
<evidence type="ECO:0000256" key="9">
    <source>
        <dbReference type="ARBA" id="ARBA00023098"/>
    </source>
</evidence>
<dbReference type="GO" id="GO:0008474">
    <property type="term" value="F:palmitoyl-(protein) hydrolase activity"/>
    <property type="evidence" value="ECO:0007669"/>
    <property type="project" value="UniProtKB-EC"/>
</dbReference>
<dbReference type="GO" id="GO:0005737">
    <property type="term" value="C:cytoplasm"/>
    <property type="evidence" value="ECO:0007669"/>
    <property type="project" value="UniProtKB-SubCell"/>
</dbReference>
<evidence type="ECO:0000256" key="4">
    <source>
        <dbReference type="ARBA" id="ARBA00014923"/>
    </source>
</evidence>
<evidence type="ECO:0000256" key="11">
    <source>
        <dbReference type="ARBA" id="ARBA00031195"/>
    </source>
</evidence>
<dbReference type="HOGENOM" id="CLU_049413_3_5_1"/>
<dbReference type="Proteomes" id="UP000053989">
    <property type="component" value="Unassembled WGS sequence"/>
</dbReference>
<evidence type="ECO:0000256" key="10">
    <source>
        <dbReference type="ARBA" id="ARBA00029392"/>
    </source>
</evidence>
<dbReference type="STRING" id="1036808.A0A0C2Z5U4"/>
<evidence type="ECO:0000256" key="12">
    <source>
        <dbReference type="ARBA" id="ARBA00047337"/>
    </source>
</evidence>
<dbReference type="Gene3D" id="3.40.50.1820">
    <property type="entry name" value="alpha/beta hydrolase"/>
    <property type="match status" value="1"/>
</dbReference>
<reference evidence="14 15" key="1">
    <citation type="submission" date="2014-04" db="EMBL/GenBank/DDBJ databases">
        <authorList>
            <consortium name="DOE Joint Genome Institute"/>
            <person name="Kuo A."/>
            <person name="Kohler A."/>
            <person name="Nagy L.G."/>
            <person name="Floudas D."/>
            <person name="Copeland A."/>
            <person name="Barry K.W."/>
            <person name="Cichocki N."/>
            <person name="Veneault-Fourrey C."/>
            <person name="LaButti K."/>
            <person name="Lindquist E.A."/>
            <person name="Lipzen A."/>
            <person name="Lundell T."/>
            <person name="Morin E."/>
            <person name="Murat C."/>
            <person name="Sun H."/>
            <person name="Tunlid A."/>
            <person name="Henrissat B."/>
            <person name="Grigoriev I.V."/>
            <person name="Hibbett D.S."/>
            <person name="Martin F."/>
            <person name="Nordberg H.P."/>
            <person name="Cantor M.N."/>
            <person name="Hua S.X."/>
        </authorList>
    </citation>
    <scope>NUCLEOTIDE SEQUENCE [LARGE SCALE GENOMIC DNA]</scope>
    <source>
        <strain evidence="14 15">Foug A</strain>
    </source>
</reference>
<dbReference type="Pfam" id="PF02230">
    <property type="entry name" value="Abhydrolase_2"/>
    <property type="match status" value="1"/>
</dbReference>
<reference evidence="15" key="2">
    <citation type="submission" date="2015-01" db="EMBL/GenBank/DDBJ databases">
        <title>Evolutionary Origins and Diversification of the Mycorrhizal Mutualists.</title>
        <authorList>
            <consortium name="DOE Joint Genome Institute"/>
            <consortium name="Mycorrhizal Genomics Consortium"/>
            <person name="Kohler A."/>
            <person name="Kuo A."/>
            <person name="Nagy L.G."/>
            <person name="Floudas D."/>
            <person name="Copeland A."/>
            <person name="Barry K.W."/>
            <person name="Cichocki N."/>
            <person name="Veneault-Fourrey C."/>
            <person name="LaButti K."/>
            <person name="Lindquist E.A."/>
            <person name="Lipzen A."/>
            <person name="Lundell T."/>
            <person name="Morin E."/>
            <person name="Murat C."/>
            <person name="Riley R."/>
            <person name="Ohm R."/>
            <person name="Sun H."/>
            <person name="Tunlid A."/>
            <person name="Henrissat B."/>
            <person name="Grigoriev I.V."/>
            <person name="Hibbett D.S."/>
            <person name="Martin F."/>
        </authorList>
    </citation>
    <scope>NUCLEOTIDE SEQUENCE [LARGE SCALE GENOMIC DNA]</scope>
    <source>
        <strain evidence="15">Foug A</strain>
    </source>
</reference>
<evidence type="ECO:0000313" key="14">
    <source>
        <dbReference type="EMBL" id="KIM57368.1"/>
    </source>
</evidence>
<comment type="subcellular location">
    <subcellularLocation>
        <location evidence="1">Cytoplasm</location>
    </subcellularLocation>
</comment>
<keyword evidence="6" id="KW-0963">Cytoplasm</keyword>
<evidence type="ECO:0000256" key="2">
    <source>
        <dbReference type="ARBA" id="ARBA00006499"/>
    </source>
</evidence>
<evidence type="ECO:0000256" key="3">
    <source>
        <dbReference type="ARBA" id="ARBA00012423"/>
    </source>
</evidence>
<feature type="domain" description="Phospholipase/carboxylesterase/thioesterase" evidence="13">
    <location>
        <begin position="9"/>
        <end position="231"/>
    </location>
</feature>
<evidence type="ECO:0000256" key="1">
    <source>
        <dbReference type="ARBA" id="ARBA00004496"/>
    </source>
</evidence>